<dbReference type="EMBL" id="CP024768">
    <property type="protein sequence ID" value="QGY29806.1"/>
    <property type="molecule type" value="Genomic_DNA"/>
</dbReference>
<evidence type="ECO:0000313" key="2">
    <source>
        <dbReference type="Proteomes" id="UP000502005"/>
    </source>
</evidence>
<name>A0A6B9GBJ2_PANCY</name>
<protein>
    <submittedName>
        <fullName evidence="1">Uncharacterized protein</fullName>
    </submittedName>
</protein>
<organism evidence="1 2">
    <name type="scientific">Pantoea cypripedii</name>
    <name type="common">Pectobacterium cypripedii</name>
    <name type="synonym">Erwinia cypripedii</name>
    <dbReference type="NCBI Taxonomy" id="55209"/>
    <lineage>
        <taxon>Bacteria</taxon>
        <taxon>Pseudomonadati</taxon>
        <taxon>Pseudomonadota</taxon>
        <taxon>Gammaproteobacteria</taxon>
        <taxon>Enterobacterales</taxon>
        <taxon>Erwiniaceae</taxon>
        <taxon>Pantoea</taxon>
    </lineage>
</organism>
<accession>A0A6B9GBJ2</accession>
<evidence type="ECO:0000313" key="1">
    <source>
        <dbReference type="EMBL" id="QGY29806.1"/>
    </source>
</evidence>
<dbReference type="AlphaFoldDB" id="A0A6B9GBJ2"/>
<proteinExistence type="predicted"/>
<gene>
    <name evidence="1" type="ORF">CUN67_13065</name>
</gene>
<dbReference type="Proteomes" id="UP000502005">
    <property type="component" value="Chromosome"/>
</dbReference>
<sequence length="80" mass="9323">MISDERLSFIDRNPDMFYPEHVELARELLALRKAFSEPVCCIETPELDYLANGNDGRVYCPEAEEHGDIFLYRKPPTDEM</sequence>
<dbReference type="RefSeq" id="WP_208715748.1">
    <property type="nucleotide sequence ID" value="NZ_CP024768.1"/>
</dbReference>
<reference evidence="1 2" key="1">
    <citation type="submission" date="2017-11" db="EMBL/GenBank/DDBJ databases">
        <title>Genome sequence of Pantoea cypripedii NE1.</title>
        <authorList>
            <person name="Nascimento F.X."/>
        </authorList>
    </citation>
    <scope>NUCLEOTIDE SEQUENCE [LARGE SCALE GENOMIC DNA]</scope>
    <source>
        <strain evidence="1 2">NE1</strain>
    </source>
</reference>